<comment type="similarity">
    <text evidence="2">Belongs to the TonB family.</text>
</comment>
<dbReference type="PANTHER" id="PTHR33446:SF2">
    <property type="entry name" value="PROTEIN TONB"/>
    <property type="match status" value="1"/>
</dbReference>
<dbReference type="SUPFAM" id="SSF74653">
    <property type="entry name" value="TolA/TonB C-terminal domain"/>
    <property type="match status" value="1"/>
</dbReference>
<keyword evidence="4" id="KW-1003">Cell membrane</keyword>
<accession>A0ABP7SDP1</accession>
<proteinExistence type="inferred from homology"/>
<comment type="subcellular location">
    <subcellularLocation>
        <location evidence="1">Cell inner membrane</location>
        <topology evidence="1">Single-pass membrane protein</topology>
        <orientation evidence="1">Periplasmic side</orientation>
    </subcellularLocation>
</comment>
<dbReference type="PROSITE" id="PS52015">
    <property type="entry name" value="TONB_CTD"/>
    <property type="match status" value="1"/>
</dbReference>
<evidence type="ECO:0000256" key="7">
    <source>
        <dbReference type="ARBA" id="ARBA00022927"/>
    </source>
</evidence>
<dbReference type="PANTHER" id="PTHR33446">
    <property type="entry name" value="PROTEIN TONB-RELATED"/>
    <property type="match status" value="1"/>
</dbReference>
<evidence type="ECO:0000256" key="8">
    <source>
        <dbReference type="ARBA" id="ARBA00022989"/>
    </source>
</evidence>
<evidence type="ECO:0000313" key="12">
    <source>
        <dbReference type="EMBL" id="GAA4010289.1"/>
    </source>
</evidence>
<organism evidence="12 13">
    <name type="scientific">Hymenobacter fastidiosus</name>
    <dbReference type="NCBI Taxonomy" id="486264"/>
    <lineage>
        <taxon>Bacteria</taxon>
        <taxon>Pseudomonadati</taxon>
        <taxon>Bacteroidota</taxon>
        <taxon>Cytophagia</taxon>
        <taxon>Cytophagales</taxon>
        <taxon>Hymenobacteraceae</taxon>
        <taxon>Hymenobacter</taxon>
    </lineage>
</organism>
<keyword evidence="9" id="KW-0472">Membrane</keyword>
<evidence type="ECO:0000256" key="3">
    <source>
        <dbReference type="ARBA" id="ARBA00022448"/>
    </source>
</evidence>
<reference evidence="13" key="1">
    <citation type="journal article" date="2019" name="Int. J. Syst. Evol. Microbiol.">
        <title>The Global Catalogue of Microorganisms (GCM) 10K type strain sequencing project: providing services to taxonomists for standard genome sequencing and annotation.</title>
        <authorList>
            <consortium name="The Broad Institute Genomics Platform"/>
            <consortium name="The Broad Institute Genome Sequencing Center for Infectious Disease"/>
            <person name="Wu L."/>
            <person name="Ma J."/>
        </authorList>
    </citation>
    <scope>NUCLEOTIDE SEQUENCE [LARGE SCALE GENOMIC DNA]</scope>
    <source>
        <strain evidence="13">JCM 17224</strain>
    </source>
</reference>
<evidence type="ECO:0000256" key="10">
    <source>
        <dbReference type="SAM" id="SignalP"/>
    </source>
</evidence>
<evidence type="ECO:0000256" key="5">
    <source>
        <dbReference type="ARBA" id="ARBA00022519"/>
    </source>
</evidence>
<keyword evidence="3" id="KW-0813">Transport</keyword>
<evidence type="ECO:0000256" key="1">
    <source>
        <dbReference type="ARBA" id="ARBA00004383"/>
    </source>
</evidence>
<feature type="domain" description="TonB C-terminal" evidence="11">
    <location>
        <begin position="161"/>
        <end position="257"/>
    </location>
</feature>
<evidence type="ECO:0000256" key="6">
    <source>
        <dbReference type="ARBA" id="ARBA00022692"/>
    </source>
</evidence>
<dbReference type="InterPro" id="IPR006260">
    <property type="entry name" value="TonB/TolA_C"/>
</dbReference>
<protein>
    <recommendedName>
        <fullName evidence="11">TonB C-terminal domain-containing protein</fullName>
    </recommendedName>
</protein>
<evidence type="ECO:0000256" key="2">
    <source>
        <dbReference type="ARBA" id="ARBA00006555"/>
    </source>
</evidence>
<dbReference type="SUPFAM" id="SSF82185">
    <property type="entry name" value="Histone H3 K4-specific methyltransferase SET7/9 N-terminal domain"/>
    <property type="match status" value="1"/>
</dbReference>
<evidence type="ECO:0000313" key="13">
    <source>
        <dbReference type="Proteomes" id="UP001500567"/>
    </source>
</evidence>
<name>A0ABP7SDP1_9BACT</name>
<evidence type="ECO:0000256" key="9">
    <source>
        <dbReference type="ARBA" id="ARBA00023136"/>
    </source>
</evidence>
<keyword evidence="7" id="KW-0653">Protein transport</keyword>
<comment type="caution">
    <text evidence="12">The sequence shown here is derived from an EMBL/GenBank/DDBJ whole genome shotgun (WGS) entry which is preliminary data.</text>
</comment>
<keyword evidence="10" id="KW-0732">Signal</keyword>
<dbReference type="RefSeq" id="WP_345073182.1">
    <property type="nucleotide sequence ID" value="NZ_BAABDJ010000024.1"/>
</dbReference>
<keyword evidence="5" id="KW-0997">Cell inner membrane</keyword>
<dbReference type="InterPro" id="IPR037682">
    <property type="entry name" value="TonB_C"/>
</dbReference>
<dbReference type="Proteomes" id="UP001500567">
    <property type="component" value="Unassembled WGS sequence"/>
</dbReference>
<evidence type="ECO:0000259" key="11">
    <source>
        <dbReference type="PROSITE" id="PS52015"/>
    </source>
</evidence>
<keyword evidence="6" id="KW-0812">Transmembrane</keyword>
<sequence length="262" mass="28753">MNRATTLLAITALLTSLTTQAQQKCLPDSLIDYLDVDYVKVPAGNKGAYTRVRHYTSPEGGTWDLYYPSGQQRSVVTYANFRKARIQGLVQDYYPSGLTKLRYVADDGLIDGYLLTYYPNGTLKRKDLYDHGRLIKGQYLGPDGQLIEPHVPLKQDPAFPGGNEALIAAINQRVVYPPDAGRDAAEGRVLVHFIVTARGDVTQVRVPQPGNALLDAAAVAAVRQLPAFEPGRVDGERVPIDMTVPITFKASATLKTLRRLGL</sequence>
<dbReference type="NCBIfam" id="TIGR01352">
    <property type="entry name" value="tonB_Cterm"/>
    <property type="match status" value="1"/>
</dbReference>
<gene>
    <name evidence="12" type="ORF">GCM10022408_23160</name>
</gene>
<keyword evidence="13" id="KW-1185">Reference proteome</keyword>
<evidence type="ECO:0000256" key="4">
    <source>
        <dbReference type="ARBA" id="ARBA00022475"/>
    </source>
</evidence>
<feature type="chain" id="PRO_5046178587" description="TonB C-terminal domain-containing protein" evidence="10">
    <location>
        <begin position="22"/>
        <end position="262"/>
    </location>
</feature>
<dbReference type="Gene3D" id="2.20.110.10">
    <property type="entry name" value="Histone H3 K4-specific methyltransferase SET7/9 N-terminal domain"/>
    <property type="match status" value="1"/>
</dbReference>
<dbReference type="EMBL" id="BAABDJ010000024">
    <property type="protein sequence ID" value="GAA4010289.1"/>
    <property type="molecule type" value="Genomic_DNA"/>
</dbReference>
<dbReference type="Pfam" id="PF03544">
    <property type="entry name" value="TonB_C"/>
    <property type="match status" value="1"/>
</dbReference>
<feature type="signal peptide" evidence="10">
    <location>
        <begin position="1"/>
        <end position="21"/>
    </location>
</feature>
<dbReference type="Gene3D" id="3.30.1150.10">
    <property type="match status" value="1"/>
</dbReference>
<dbReference type="InterPro" id="IPR051045">
    <property type="entry name" value="TonB-dependent_transducer"/>
</dbReference>
<keyword evidence="8" id="KW-1133">Transmembrane helix</keyword>